<dbReference type="Proteomes" id="UP001201812">
    <property type="component" value="Unassembled WGS sequence"/>
</dbReference>
<organism evidence="2 3">
    <name type="scientific">Ditylenchus destructor</name>
    <dbReference type="NCBI Taxonomy" id="166010"/>
    <lineage>
        <taxon>Eukaryota</taxon>
        <taxon>Metazoa</taxon>
        <taxon>Ecdysozoa</taxon>
        <taxon>Nematoda</taxon>
        <taxon>Chromadorea</taxon>
        <taxon>Rhabditida</taxon>
        <taxon>Tylenchina</taxon>
        <taxon>Tylenchomorpha</taxon>
        <taxon>Sphaerularioidea</taxon>
        <taxon>Anguinidae</taxon>
        <taxon>Anguininae</taxon>
        <taxon>Ditylenchus</taxon>
    </lineage>
</organism>
<name>A0AAD4MPN0_9BILA</name>
<evidence type="ECO:0000313" key="3">
    <source>
        <dbReference type="Proteomes" id="UP001201812"/>
    </source>
</evidence>
<protein>
    <recommendedName>
        <fullName evidence="4">F-box domain-containing protein</fullName>
    </recommendedName>
</protein>
<evidence type="ECO:0008006" key="4">
    <source>
        <dbReference type="Google" id="ProtNLM"/>
    </source>
</evidence>
<comment type="caution">
    <text evidence="2">The sequence shown here is derived from an EMBL/GenBank/DDBJ whole genome shotgun (WGS) entry which is preliminary data.</text>
</comment>
<feature type="region of interest" description="Disordered" evidence="1">
    <location>
        <begin position="1"/>
        <end position="20"/>
    </location>
</feature>
<gene>
    <name evidence="2" type="ORF">DdX_15816</name>
</gene>
<dbReference type="EMBL" id="JAKKPZ010000109">
    <property type="protein sequence ID" value="KAI1701871.1"/>
    <property type="molecule type" value="Genomic_DNA"/>
</dbReference>
<dbReference type="AlphaFoldDB" id="A0AAD4MPN0"/>
<sequence length="376" mass="44028">MSHKLRSTSPADATLEQTQNPWKLEKKTPMKVSLSTETLIQVFGFLSRRELCQLIYPISNQVYTIATSSRLLPVVHSISSLSFWVEENCDFATIYSLDREKWNSGEWHSKKMTVDEFKFKFNIAVKWCEYLRRAVESFVGCRLELFTGYCNNPAGGPDSLHEQVIYLLQNVFHSPTWVKLETSYYLSNLPILHARVIPKCNRLEILFSELDDCTHDTNSALLDWLTAKSNKEISGNEKRHLVLERYSRSNILDMIQQVRNDFEGATEIQMTDIVITFAGSRENPEYGFESYPWENDSLFSIDNTLTGERLTLFDHIREEPWYYPSHVSRLWRRRVTNETEDAVKFSCLLGEMEFLMDDRPFYSYPICHEHQYKDIA</sequence>
<evidence type="ECO:0000256" key="1">
    <source>
        <dbReference type="SAM" id="MobiDB-lite"/>
    </source>
</evidence>
<proteinExistence type="predicted"/>
<reference evidence="2" key="1">
    <citation type="submission" date="2022-01" db="EMBL/GenBank/DDBJ databases">
        <title>Genome Sequence Resource for Two Populations of Ditylenchus destructor, the Migratory Endoparasitic Phytonematode.</title>
        <authorList>
            <person name="Zhang H."/>
            <person name="Lin R."/>
            <person name="Xie B."/>
        </authorList>
    </citation>
    <scope>NUCLEOTIDE SEQUENCE</scope>
    <source>
        <strain evidence="2">BazhouSP</strain>
    </source>
</reference>
<evidence type="ECO:0000313" key="2">
    <source>
        <dbReference type="EMBL" id="KAI1701871.1"/>
    </source>
</evidence>
<keyword evidence="3" id="KW-1185">Reference proteome</keyword>
<feature type="compositionally biased region" description="Polar residues" evidence="1">
    <location>
        <begin position="7"/>
        <end position="20"/>
    </location>
</feature>
<accession>A0AAD4MPN0</accession>